<gene>
    <name evidence="1" type="ORF">DPMN_038814</name>
</gene>
<dbReference type="EMBL" id="JAIWYP010000002">
    <property type="protein sequence ID" value="KAH3875546.1"/>
    <property type="molecule type" value="Genomic_DNA"/>
</dbReference>
<organism evidence="1 2">
    <name type="scientific">Dreissena polymorpha</name>
    <name type="common">Zebra mussel</name>
    <name type="synonym">Mytilus polymorpha</name>
    <dbReference type="NCBI Taxonomy" id="45954"/>
    <lineage>
        <taxon>Eukaryota</taxon>
        <taxon>Metazoa</taxon>
        <taxon>Spiralia</taxon>
        <taxon>Lophotrochozoa</taxon>
        <taxon>Mollusca</taxon>
        <taxon>Bivalvia</taxon>
        <taxon>Autobranchia</taxon>
        <taxon>Heteroconchia</taxon>
        <taxon>Euheterodonta</taxon>
        <taxon>Imparidentia</taxon>
        <taxon>Neoheterodontei</taxon>
        <taxon>Myida</taxon>
        <taxon>Dreissenoidea</taxon>
        <taxon>Dreissenidae</taxon>
        <taxon>Dreissena</taxon>
    </lineage>
</organism>
<proteinExistence type="predicted"/>
<comment type="caution">
    <text evidence="1">The sequence shown here is derived from an EMBL/GenBank/DDBJ whole genome shotgun (WGS) entry which is preliminary data.</text>
</comment>
<reference evidence="1" key="1">
    <citation type="journal article" date="2019" name="bioRxiv">
        <title>The Genome of the Zebra Mussel, Dreissena polymorpha: A Resource for Invasive Species Research.</title>
        <authorList>
            <person name="McCartney M.A."/>
            <person name="Auch B."/>
            <person name="Kono T."/>
            <person name="Mallez S."/>
            <person name="Zhang Y."/>
            <person name="Obille A."/>
            <person name="Becker A."/>
            <person name="Abrahante J.E."/>
            <person name="Garbe J."/>
            <person name="Badalamenti J.P."/>
            <person name="Herman A."/>
            <person name="Mangelson H."/>
            <person name="Liachko I."/>
            <person name="Sullivan S."/>
            <person name="Sone E.D."/>
            <person name="Koren S."/>
            <person name="Silverstein K.A.T."/>
            <person name="Beckman K.B."/>
            <person name="Gohl D.M."/>
        </authorList>
    </citation>
    <scope>NUCLEOTIDE SEQUENCE</scope>
    <source>
        <strain evidence="1">Duluth1</strain>
        <tissue evidence="1">Whole animal</tissue>
    </source>
</reference>
<protein>
    <submittedName>
        <fullName evidence="1">Uncharacterized protein</fullName>
    </submittedName>
</protein>
<dbReference type="AlphaFoldDB" id="A0A9D4MHS6"/>
<evidence type="ECO:0000313" key="2">
    <source>
        <dbReference type="Proteomes" id="UP000828390"/>
    </source>
</evidence>
<dbReference type="Proteomes" id="UP000828390">
    <property type="component" value="Unassembled WGS sequence"/>
</dbReference>
<keyword evidence="2" id="KW-1185">Reference proteome</keyword>
<name>A0A9D4MHS6_DREPO</name>
<reference evidence="1" key="2">
    <citation type="submission" date="2020-11" db="EMBL/GenBank/DDBJ databases">
        <authorList>
            <person name="McCartney M.A."/>
            <person name="Auch B."/>
            <person name="Kono T."/>
            <person name="Mallez S."/>
            <person name="Becker A."/>
            <person name="Gohl D.M."/>
            <person name="Silverstein K.A.T."/>
            <person name="Koren S."/>
            <person name="Bechman K.B."/>
            <person name="Herman A."/>
            <person name="Abrahante J.E."/>
            <person name="Garbe J."/>
        </authorList>
    </citation>
    <scope>NUCLEOTIDE SEQUENCE</scope>
    <source>
        <strain evidence="1">Duluth1</strain>
        <tissue evidence="1">Whole animal</tissue>
    </source>
</reference>
<evidence type="ECO:0000313" key="1">
    <source>
        <dbReference type="EMBL" id="KAH3875546.1"/>
    </source>
</evidence>
<accession>A0A9D4MHS6</accession>
<sequence>MRLGSKADLLKCLEREDESPEMSPPVEVSIIDGAAIVQSLDPNRSDKRVLTFSDYALKLVLPYISKQLMSVDRIDVVWDTYRPDSLKVHTRHSRGTGDKIRVNGSTRIPANWKSFLRVDENKTILYEFLATQISLLKTPPGIVVLTIVFFQNSKSDNRTHS</sequence>